<feature type="coiled-coil region" evidence="3">
    <location>
        <begin position="160"/>
        <end position="268"/>
    </location>
</feature>
<dbReference type="EMBL" id="RSCJ01000008">
    <property type="protein sequence ID" value="RUR83061.1"/>
    <property type="molecule type" value="Genomic_DNA"/>
</dbReference>
<name>A0A433NK35_CHLFR</name>
<evidence type="ECO:0000256" key="3">
    <source>
        <dbReference type="SAM" id="Coils"/>
    </source>
</evidence>
<dbReference type="InterPro" id="IPR014315">
    <property type="entry name" value="ABC_heterocyst_DevB"/>
</dbReference>
<dbReference type="Proteomes" id="UP000268857">
    <property type="component" value="Unassembled WGS sequence"/>
</dbReference>
<sequence length="414" mass="44877">MVHKERQPITIPANRLPILLAIAMAVGIGTVSLYGLFRFLPKSVDNTSDTPVTSPAITAVAALGRLEPQGEVISLSAPNSQGGVRVARLLVEKGNKVRKGQPVALLDTFYVRLAALEQAKKQVQVAQASLNQVKAGAKAGDIYAQKATIARLEAQLAGEISAQSATIARLEAELRNAQSENRRYQMLYQQGAISASDADTRRLRMETIQEQLNEAKAVKNRTTETLQKQLVEARARLASIAEVRPTDVQAAQADVESAKAAVAQAQADLDLSVVRSPIDGQILRIYTWPGEVIGNQGIAQIGRTNQMYVVAEVYEADIKKVHLGQLATITSDAFSGKIQGTVADIGLQVTQQNIFSNNPGADTDNKVVEVKLRINNPEDNERVAGLTNLQVEVLIHLEQPQQHNRSQKPGDNRQ</sequence>
<keyword evidence="4" id="KW-0472">Membrane</keyword>
<evidence type="ECO:0000256" key="1">
    <source>
        <dbReference type="ARBA" id="ARBA00004196"/>
    </source>
</evidence>
<feature type="transmembrane region" description="Helical" evidence="4">
    <location>
        <begin position="16"/>
        <end position="37"/>
    </location>
</feature>
<dbReference type="PANTHER" id="PTHR32347">
    <property type="entry name" value="EFFLUX SYSTEM COMPONENT YKNX-RELATED"/>
    <property type="match status" value="1"/>
</dbReference>
<keyword evidence="4" id="KW-0812">Transmembrane</keyword>
<dbReference type="Gene3D" id="2.40.30.170">
    <property type="match status" value="1"/>
</dbReference>
<dbReference type="InterPro" id="IPR050465">
    <property type="entry name" value="UPF0194_transport"/>
</dbReference>
<gene>
    <name evidence="6" type="ORF">PCC6912_24350</name>
</gene>
<dbReference type="OrthoDB" id="556614at2"/>
<protein>
    <submittedName>
        <fullName evidence="6">Hemolysin D</fullName>
    </submittedName>
</protein>
<dbReference type="NCBIfam" id="TIGR02971">
    <property type="entry name" value="heterocyst_DevB"/>
    <property type="match status" value="1"/>
</dbReference>
<dbReference type="PANTHER" id="PTHR32347:SF27">
    <property type="entry name" value="RND EFFLUX PUMP MEMBRANE FUSION PROTEIN BARREL-SANDWICH DOMAIN-CONTAINING PROTEIN"/>
    <property type="match status" value="1"/>
</dbReference>
<dbReference type="Pfam" id="PF25876">
    <property type="entry name" value="HH_MFP_RND"/>
    <property type="match status" value="1"/>
</dbReference>
<keyword evidence="7" id="KW-1185">Reference proteome</keyword>
<dbReference type="PRINTS" id="PR01490">
    <property type="entry name" value="RTXTOXIND"/>
</dbReference>
<dbReference type="RefSeq" id="WP_016873130.1">
    <property type="nucleotide sequence ID" value="NZ_AJLN01000037.1"/>
</dbReference>
<organism evidence="6 7">
    <name type="scientific">Chlorogloeopsis fritschii PCC 6912</name>
    <dbReference type="NCBI Taxonomy" id="211165"/>
    <lineage>
        <taxon>Bacteria</taxon>
        <taxon>Bacillati</taxon>
        <taxon>Cyanobacteriota</taxon>
        <taxon>Cyanophyceae</taxon>
        <taxon>Nostocales</taxon>
        <taxon>Chlorogloeopsidaceae</taxon>
        <taxon>Chlorogloeopsis</taxon>
    </lineage>
</organism>
<keyword evidence="2 3" id="KW-0175">Coiled coil</keyword>
<accession>A0A433NK35</accession>
<feature type="domain" description="Multidrug resistance protein MdtA-like alpha-helical hairpin" evidence="5">
    <location>
        <begin position="164"/>
        <end position="217"/>
    </location>
</feature>
<dbReference type="InterPro" id="IPR058624">
    <property type="entry name" value="MdtA-like_HH"/>
</dbReference>
<evidence type="ECO:0000259" key="5">
    <source>
        <dbReference type="Pfam" id="PF25876"/>
    </source>
</evidence>
<comment type="subcellular location">
    <subcellularLocation>
        <location evidence="1">Cell envelope</location>
    </subcellularLocation>
</comment>
<comment type="caution">
    <text evidence="6">The sequence shown here is derived from an EMBL/GenBank/DDBJ whole genome shotgun (WGS) entry which is preliminary data.</text>
</comment>
<evidence type="ECO:0000313" key="6">
    <source>
        <dbReference type="EMBL" id="RUR83061.1"/>
    </source>
</evidence>
<proteinExistence type="predicted"/>
<dbReference type="AlphaFoldDB" id="A0A433NK35"/>
<dbReference type="STRING" id="211165.GCA_000317285_00550"/>
<dbReference type="GO" id="GO:0030313">
    <property type="term" value="C:cell envelope"/>
    <property type="evidence" value="ECO:0007669"/>
    <property type="project" value="UniProtKB-SubCell"/>
</dbReference>
<reference evidence="6 7" key="1">
    <citation type="journal article" date="2019" name="Genome Biol. Evol.">
        <title>Day and night: Metabolic profiles and evolutionary relationships of six axenic non-marine cyanobacteria.</title>
        <authorList>
            <person name="Will S.E."/>
            <person name="Henke P."/>
            <person name="Boedeker C."/>
            <person name="Huang S."/>
            <person name="Brinkmann H."/>
            <person name="Rohde M."/>
            <person name="Jarek M."/>
            <person name="Friedl T."/>
            <person name="Seufert S."/>
            <person name="Schumacher M."/>
            <person name="Overmann J."/>
            <person name="Neumann-Schaal M."/>
            <person name="Petersen J."/>
        </authorList>
    </citation>
    <scope>NUCLEOTIDE SEQUENCE [LARGE SCALE GENOMIC DNA]</scope>
    <source>
        <strain evidence="6 7">PCC 6912</strain>
    </source>
</reference>
<keyword evidence="4" id="KW-1133">Transmembrane helix</keyword>
<evidence type="ECO:0000313" key="7">
    <source>
        <dbReference type="Proteomes" id="UP000268857"/>
    </source>
</evidence>
<evidence type="ECO:0000256" key="2">
    <source>
        <dbReference type="ARBA" id="ARBA00023054"/>
    </source>
</evidence>
<evidence type="ECO:0000256" key="4">
    <source>
        <dbReference type="SAM" id="Phobius"/>
    </source>
</evidence>
<dbReference type="SUPFAM" id="SSF111369">
    <property type="entry name" value="HlyD-like secretion proteins"/>
    <property type="match status" value="1"/>
</dbReference>